<dbReference type="EMBL" id="JAMWBK010000013">
    <property type="protein sequence ID" value="KAJ8900821.1"/>
    <property type="molecule type" value="Genomic_DNA"/>
</dbReference>
<comment type="subcellular location">
    <subcellularLocation>
        <location evidence="11">Mitochondrion inner membrane</location>
    </subcellularLocation>
</comment>
<dbReference type="AlphaFoldDB" id="A0AAV8UJH9"/>
<name>A0AAV8UJH9_9RHOD</name>
<protein>
    <recommendedName>
        <fullName evidence="4 11">Protoporphyrinogen oxidase</fullName>
        <ecNumber evidence="4 11">1.3.3.4</ecNumber>
    </recommendedName>
</protein>
<evidence type="ECO:0000256" key="7">
    <source>
        <dbReference type="ARBA" id="ARBA00023002"/>
    </source>
</evidence>
<evidence type="ECO:0000313" key="14">
    <source>
        <dbReference type="Proteomes" id="UP001157974"/>
    </source>
</evidence>
<keyword evidence="9 11" id="KW-0627">Porphyrin biosynthesis</keyword>
<comment type="caution">
    <text evidence="13">The sequence shown here is derived from an EMBL/GenBank/DDBJ whole genome shotgun (WGS) entry which is preliminary data.</text>
</comment>
<dbReference type="GO" id="GO:0004729">
    <property type="term" value="F:oxygen-dependent protoporphyrinogen oxidase activity"/>
    <property type="evidence" value="ECO:0007669"/>
    <property type="project" value="UniProtKB-UniRule"/>
</dbReference>
<dbReference type="PRINTS" id="PR00419">
    <property type="entry name" value="ADXRDTASE"/>
</dbReference>
<evidence type="ECO:0000256" key="11">
    <source>
        <dbReference type="RuleBase" id="RU367069"/>
    </source>
</evidence>
<comment type="function">
    <text evidence="1 11">Catalyzes the 6-electron oxidation of protoporphyrinogen-IX to form protoporphyrin-IX.</text>
</comment>
<accession>A0AAV8UJH9</accession>
<evidence type="ECO:0000313" key="13">
    <source>
        <dbReference type="EMBL" id="KAJ8900821.1"/>
    </source>
</evidence>
<dbReference type="InterPro" id="IPR004572">
    <property type="entry name" value="Protoporphyrinogen_oxidase"/>
</dbReference>
<dbReference type="PANTHER" id="PTHR42923">
    <property type="entry name" value="PROTOPORPHYRINOGEN OXIDASE"/>
    <property type="match status" value="1"/>
</dbReference>
<keyword evidence="8 11" id="KW-0350">Heme biosynthesis</keyword>
<comment type="similarity">
    <text evidence="3 11">Belongs to the protoporphyrinogen/coproporphyrinogen oxidase family. Protoporphyrinogen oxidase subfamily.</text>
</comment>
<dbReference type="SUPFAM" id="SSF54373">
    <property type="entry name" value="FAD-linked reductases, C-terminal domain"/>
    <property type="match status" value="1"/>
</dbReference>
<keyword evidence="5 11" id="KW-0285">Flavoprotein</keyword>
<evidence type="ECO:0000256" key="3">
    <source>
        <dbReference type="ARBA" id="ARBA00010551"/>
    </source>
</evidence>
<sequence>MGDVSSRKLRVAVIGGGLSGLSAAYELGKNPLLHVDLFEKSDHLGGIVTTTEKDGFLFELGPQSMNSKHDEVEEIIRDLGLVSNKVFRSGGKSVKTLIIRDGKPVELKLSPSGFFSSKLLSFRAKLFLFLEPFKRKSKSTDLSIDEFSAHRFGRETTDYLVDPMMSGVNGGSLRTLSAKYALPTAWIAEQTKGSVILGMLGAKKKHPRKYPSKLLRETMSFEQGLKVLPDTLAEKSKAFIHKKREVKRLCLQEDGRWDVGHWSPYDAVISTAPTYSLQQISTCRNTRLRELLSDLSTLSYSAISILFLGFKDVTSRIPLTGFGCLAPTRESRSFLGMTFTTSSFEGRTPEGGIGVNVFLGGGHNPKQARFSQDEAVAMARHELHELFGIEKAPQTVAYRQWLRAIPQYELGYEHYESSLNAAEEEFPGLFFAGNYRDGIGVPDAIRSGVIAAKRVNKFQEPAERCTKVEIVMFICERERPSRCLLRSSELWSRGTLCLGYLGSLSGNSSRRILLLVVQHILGILLATRMLPVSLPSALVLGVQSLSAHEPVWPC</sequence>
<dbReference type="Pfam" id="PF01593">
    <property type="entry name" value="Amino_oxidase"/>
    <property type="match status" value="1"/>
</dbReference>
<comment type="cofactor">
    <cofactor evidence="11">
        <name>FAD</name>
        <dbReference type="ChEBI" id="CHEBI:57692"/>
    </cofactor>
    <text evidence="11">Binds 1 FAD per subunit.</text>
</comment>
<keyword evidence="14" id="KW-1185">Reference proteome</keyword>
<dbReference type="Gene3D" id="1.10.3110.10">
    <property type="entry name" value="protoporphyrinogen ix oxidase, domain 3"/>
    <property type="match status" value="1"/>
</dbReference>
<dbReference type="InterPro" id="IPR050464">
    <property type="entry name" value="Zeta_carotene_desat/Oxidored"/>
</dbReference>
<dbReference type="Proteomes" id="UP001157974">
    <property type="component" value="Unassembled WGS sequence"/>
</dbReference>
<reference evidence="13 14" key="1">
    <citation type="journal article" date="2023" name="Nat. Commun.">
        <title>Origin of minicircular mitochondrial genomes in red algae.</title>
        <authorList>
            <person name="Lee Y."/>
            <person name="Cho C.H."/>
            <person name="Lee Y.M."/>
            <person name="Park S.I."/>
            <person name="Yang J.H."/>
            <person name="West J.A."/>
            <person name="Bhattacharya D."/>
            <person name="Yoon H.S."/>
        </authorList>
    </citation>
    <scope>NUCLEOTIDE SEQUENCE [LARGE SCALE GENOMIC DNA]</scope>
    <source>
        <strain evidence="13 14">CCMP1338</strain>
        <tissue evidence="13">Whole cell</tissue>
    </source>
</reference>
<dbReference type="GO" id="GO:0005743">
    <property type="term" value="C:mitochondrial inner membrane"/>
    <property type="evidence" value="ECO:0007669"/>
    <property type="project" value="UniProtKB-SubCell"/>
</dbReference>
<evidence type="ECO:0000259" key="12">
    <source>
        <dbReference type="Pfam" id="PF01593"/>
    </source>
</evidence>
<dbReference type="InterPro" id="IPR002937">
    <property type="entry name" value="Amino_oxidase"/>
</dbReference>
<organism evidence="13 14">
    <name type="scientific">Rhodosorus marinus</name>
    <dbReference type="NCBI Taxonomy" id="101924"/>
    <lineage>
        <taxon>Eukaryota</taxon>
        <taxon>Rhodophyta</taxon>
        <taxon>Stylonematophyceae</taxon>
        <taxon>Stylonematales</taxon>
        <taxon>Stylonemataceae</taxon>
        <taxon>Rhodosorus</taxon>
    </lineage>
</organism>
<feature type="domain" description="Amine oxidase" evidence="12">
    <location>
        <begin position="18"/>
        <end position="455"/>
    </location>
</feature>
<comment type="pathway">
    <text evidence="2 11">Porphyrin-containing compound metabolism; protoporphyrin-IX biosynthesis; protoporphyrin-IX from protoporphyrinogen-IX: step 1/1.</text>
</comment>
<proteinExistence type="inferred from homology"/>
<evidence type="ECO:0000256" key="9">
    <source>
        <dbReference type="ARBA" id="ARBA00023244"/>
    </source>
</evidence>
<keyword evidence="7 11" id="KW-0560">Oxidoreductase</keyword>
<evidence type="ECO:0000256" key="5">
    <source>
        <dbReference type="ARBA" id="ARBA00022630"/>
    </source>
</evidence>
<evidence type="ECO:0000256" key="6">
    <source>
        <dbReference type="ARBA" id="ARBA00022827"/>
    </source>
</evidence>
<evidence type="ECO:0000256" key="1">
    <source>
        <dbReference type="ARBA" id="ARBA00002600"/>
    </source>
</evidence>
<keyword evidence="6 11" id="KW-0274">FAD</keyword>
<dbReference type="SUPFAM" id="SSF51905">
    <property type="entry name" value="FAD/NAD(P)-binding domain"/>
    <property type="match status" value="1"/>
</dbReference>
<dbReference type="InterPro" id="IPR036188">
    <property type="entry name" value="FAD/NAD-bd_sf"/>
</dbReference>
<dbReference type="Gene3D" id="3.90.660.20">
    <property type="entry name" value="Protoporphyrinogen oxidase, mitochondrial, domain 2"/>
    <property type="match status" value="1"/>
</dbReference>
<gene>
    <name evidence="13" type="ORF">NDN08_000120</name>
</gene>
<dbReference type="NCBIfam" id="TIGR00562">
    <property type="entry name" value="proto_IX_ox"/>
    <property type="match status" value="1"/>
</dbReference>
<dbReference type="EC" id="1.3.3.4" evidence="4 11"/>
<dbReference type="Gene3D" id="3.50.50.60">
    <property type="entry name" value="FAD/NAD(P)-binding domain"/>
    <property type="match status" value="1"/>
</dbReference>
<comment type="catalytic activity">
    <reaction evidence="10 11">
        <text>protoporphyrinogen IX + 3 O2 = protoporphyrin IX + 3 H2O2</text>
        <dbReference type="Rhea" id="RHEA:25576"/>
        <dbReference type="ChEBI" id="CHEBI:15379"/>
        <dbReference type="ChEBI" id="CHEBI:16240"/>
        <dbReference type="ChEBI" id="CHEBI:57306"/>
        <dbReference type="ChEBI" id="CHEBI:57307"/>
        <dbReference type="EC" id="1.3.3.4"/>
    </reaction>
</comment>
<dbReference type="GO" id="GO:0006782">
    <property type="term" value="P:protoporphyrinogen IX biosynthetic process"/>
    <property type="evidence" value="ECO:0007669"/>
    <property type="project" value="UniProtKB-UniRule"/>
</dbReference>
<evidence type="ECO:0000256" key="2">
    <source>
        <dbReference type="ARBA" id="ARBA00005073"/>
    </source>
</evidence>
<evidence type="ECO:0000256" key="8">
    <source>
        <dbReference type="ARBA" id="ARBA00023133"/>
    </source>
</evidence>
<dbReference type="PANTHER" id="PTHR42923:SF3">
    <property type="entry name" value="PROTOPORPHYRINOGEN OXIDASE"/>
    <property type="match status" value="1"/>
</dbReference>
<evidence type="ECO:0000256" key="4">
    <source>
        <dbReference type="ARBA" id="ARBA00012867"/>
    </source>
</evidence>
<evidence type="ECO:0000256" key="10">
    <source>
        <dbReference type="ARBA" id="ARBA00047554"/>
    </source>
</evidence>